<proteinExistence type="predicted"/>
<organism evidence="2 3">
    <name type="scientific">Nitrosomonas communis</name>
    <dbReference type="NCBI Taxonomy" id="44574"/>
    <lineage>
        <taxon>Bacteria</taxon>
        <taxon>Pseudomonadati</taxon>
        <taxon>Pseudomonadota</taxon>
        <taxon>Betaproteobacteria</taxon>
        <taxon>Nitrosomonadales</taxon>
        <taxon>Nitrosomonadaceae</taxon>
        <taxon>Nitrosomonas</taxon>
    </lineage>
</organism>
<protein>
    <submittedName>
        <fullName evidence="2">Methyltransferase family protein</fullName>
    </submittedName>
</protein>
<dbReference type="Gene3D" id="3.40.50.150">
    <property type="entry name" value="Vaccinia Virus protein VP39"/>
    <property type="match status" value="1"/>
</dbReference>
<evidence type="ECO:0000313" key="2">
    <source>
        <dbReference type="EMBL" id="TYP86995.1"/>
    </source>
</evidence>
<keyword evidence="2" id="KW-0489">Methyltransferase</keyword>
<keyword evidence="2" id="KW-0808">Transferase</keyword>
<sequence>MTKLLISTNTIPEEWDETTYLCNNPDVVKAIQLGIFSSGYDHFKKHGYYEKRSAASYTQNVVSQKFHFIEDYRNLVRNLMEQYPLDEAMSRAIGGNFVAWGQIERQLLIHFGLLPNHTLIDIGCGSGRLAKAMIPYLKNGTYLGTDIVDELLDYAKKDCPFNWQFQNVENISIPYPSKCADFCVFFSVFTHLLPEEIYCYLIEAQRVIKDDGMIIFSFLEYSQNWDVFEATYSNILSGKSNVHLNTFIGRDAIECWADRLGLSIESITAGNKPFILLPQPVSLDDGRVIEGLQAFGQSVCALKKSSAATFPKAISPIATPPKFTSPEVTKVPAIPASLSEQLRIIGNAQDTAFLYVFESCEASTIQEDMVYLSHVGKNGEAGYITLANGNPKAVSSGATGGYSIRLPHQIETAASGHRITVSVIARAASRDQSSFAVAYSTNEVGNSGWRWFNAGPEWSIYTMEYNVPVMKEGRGDFVGVLPDREGNPGTEFYCLAITIS</sequence>
<dbReference type="CDD" id="cd02440">
    <property type="entry name" value="AdoMet_MTases"/>
    <property type="match status" value="1"/>
</dbReference>
<feature type="domain" description="Methyltransferase type 11" evidence="1">
    <location>
        <begin position="120"/>
        <end position="216"/>
    </location>
</feature>
<dbReference type="InterPro" id="IPR029063">
    <property type="entry name" value="SAM-dependent_MTases_sf"/>
</dbReference>
<dbReference type="GO" id="GO:0032259">
    <property type="term" value="P:methylation"/>
    <property type="evidence" value="ECO:0007669"/>
    <property type="project" value="UniProtKB-KW"/>
</dbReference>
<evidence type="ECO:0000259" key="1">
    <source>
        <dbReference type="Pfam" id="PF08241"/>
    </source>
</evidence>
<dbReference type="AlphaFoldDB" id="A0A5D3YB42"/>
<dbReference type="OrthoDB" id="9782855at2"/>
<evidence type="ECO:0000313" key="3">
    <source>
        <dbReference type="Proteomes" id="UP000324176"/>
    </source>
</evidence>
<dbReference type="EMBL" id="VNHT01000028">
    <property type="protein sequence ID" value="TYP86995.1"/>
    <property type="molecule type" value="Genomic_DNA"/>
</dbReference>
<comment type="caution">
    <text evidence="2">The sequence shown here is derived from an EMBL/GenBank/DDBJ whole genome shotgun (WGS) entry which is preliminary data.</text>
</comment>
<dbReference type="Pfam" id="PF08241">
    <property type="entry name" value="Methyltransf_11"/>
    <property type="match status" value="1"/>
</dbReference>
<dbReference type="SUPFAM" id="SSF53335">
    <property type="entry name" value="S-adenosyl-L-methionine-dependent methyltransferases"/>
    <property type="match status" value="1"/>
</dbReference>
<accession>A0A5D3YB42</accession>
<gene>
    <name evidence="2" type="ORF">BCL69_102826</name>
</gene>
<reference evidence="2 3" key="1">
    <citation type="submission" date="2019-07" db="EMBL/GenBank/DDBJ databases">
        <title>Active sludge and wastewater microbial communities from Klosterneuburg, Austria.</title>
        <authorList>
            <person name="Wagner M."/>
        </authorList>
    </citation>
    <scope>NUCLEOTIDE SEQUENCE [LARGE SCALE GENOMIC DNA]</scope>
    <source>
        <strain evidence="2 3">Nm2</strain>
    </source>
</reference>
<dbReference type="Proteomes" id="UP000324176">
    <property type="component" value="Unassembled WGS sequence"/>
</dbReference>
<dbReference type="RefSeq" id="WP_052752051.1">
    <property type="nucleotide sequence ID" value="NZ_CP011451.1"/>
</dbReference>
<name>A0A5D3YB42_9PROT</name>
<dbReference type="GO" id="GO:0008757">
    <property type="term" value="F:S-adenosylmethionine-dependent methyltransferase activity"/>
    <property type="evidence" value="ECO:0007669"/>
    <property type="project" value="InterPro"/>
</dbReference>
<dbReference type="InterPro" id="IPR013216">
    <property type="entry name" value="Methyltransf_11"/>
</dbReference>